<evidence type="ECO:0000313" key="4">
    <source>
        <dbReference type="Proteomes" id="UP001150830"/>
    </source>
</evidence>
<accession>A0A9X3ISR6</accession>
<feature type="domain" description="Wadjet protein JetD C-terminal" evidence="1">
    <location>
        <begin position="210"/>
        <end position="378"/>
    </location>
</feature>
<organism evidence="3 4">
    <name type="scientific">Parathalassolituus penaei</name>
    <dbReference type="NCBI Taxonomy" id="2997323"/>
    <lineage>
        <taxon>Bacteria</taxon>
        <taxon>Pseudomonadati</taxon>
        <taxon>Pseudomonadota</taxon>
        <taxon>Gammaproteobacteria</taxon>
        <taxon>Oceanospirillales</taxon>
        <taxon>Oceanospirillaceae</taxon>
        <taxon>Parathalassolituus</taxon>
    </lineage>
</organism>
<name>A0A9X3ISR6_9GAMM</name>
<dbReference type="InterPro" id="IPR014544">
    <property type="entry name" value="UCP028408"/>
</dbReference>
<dbReference type="AlphaFoldDB" id="A0A9X3ISR6"/>
<evidence type="ECO:0000259" key="2">
    <source>
        <dbReference type="Pfam" id="PF11795"/>
    </source>
</evidence>
<protein>
    <submittedName>
        <fullName evidence="3">DUF2220 family protein</fullName>
    </submittedName>
</protein>
<comment type="caution">
    <text evidence="3">The sequence shown here is derived from an EMBL/GenBank/DDBJ whole genome shotgun (WGS) entry which is preliminary data.</text>
</comment>
<sequence>MKSPSDLASQLAKQWHRPDLRVSRLLDRDSWPLTLNIGKPTASQVLHQTLQVQQHLHAWRAMAELGNQGTVEYDEVSYRSTAAPVRLPVRWVITSPSQWIAATNDKTVALEFRQLCELVAAVSPVYRQRLVRERSLWLGKSVPDVIQLCQLADQLEPGIGQGRPLRLLSGFGVDTKLIERNQTTLQKLLDERFNGTVSEQGLITFLDAAADKDHWLLIKPLCEGLLPFRRLRLTTSEIAAVNLPASRLIVVENEQCEHLLPELADTIAILGAGLDLGWLDSPTLADKQILYWGDMDSWGLLMLARARQYCPSIKPVLMNRAAFEEFAPLSAVIEPVSAQPQAPAGLTACEAGFYRYLSTREKGRLEQEFIPQQRVRTELLKLIVQGPSE</sequence>
<feature type="domain" description="DUF3322" evidence="2">
    <location>
        <begin position="4"/>
        <end position="190"/>
    </location>
</feature>
<dbReference type="Proteomes" id="UP001150830">
    <property type="component" value="Unassembled WGS sequence"/>
</dbReference>
<dbReference type="Pfam" id="PF09983">
    <property type="entry name" value="JetD_C"/>
    <property type="match status" value="1"/>
</dbReference>
<proteinExistence type="predicted"/>
<reference evidence="3" key="1">
    <citation type="submission" date="2022-11" db="EMBL/GenBank/DDBJ databases">
        <title>Parathalassolutuus dongxingensis gen. nov., sp. nov., a novel member of family Oceanospirillaceae isolated from a coastal shrimp pond in Guangxi, China.</title>
        <authorList>
            <person name="Chen H."/>
        </authorList>
    </citation>
    <scope>NUCLEOTIDE SEQUENCE</scope>
    <source>
        <strain evidence="3">G-43</strain>
    </source>
</reference>
<dbReference type="InterPro" id="IPR024537">
    <property type="entry name" value="DUF3322"/>
</dbReference>
<keyword evidence="4" id="KW-1185">Reference proteome</keyword>
<evidence type="ECO:0000313" key="3">
    <source>
        <dbReference type="EMBL" id="MCY0966111.1"/>
    </source>
</evidence>
<dbReference type="EMBL" id="JAPNOA010000039">
    <property type="protein sequence ID" value="MCY0966111.1"/>
    <property type="molecule type" value="Genomic_DNA"/>
</dbReference>
<evidence type="ECO:0000259" key="1">
    <source>
        <dbReference type="Pfam" id="PF09983"/>
    </source>
</evidence>
<dbReference type="PIRSF" id="PIRSF028408">
    <property type="entry name" value="UCP028408"/>
    <property type="match status" value="1"/>
</dbReference>
<gene>
    <name evidence="3" type="ORF">OUO13_13035</name>
</gene>
<dbReference type="Pfam" id="PF11795">
    <property type="entry name" value="DUF3322"/>
    <property type="match status" value="1"/>
</dbReference>
<dbReference type="InterPro" id="IPR024534">
    <property type="entry name" value="JetD_C"/>
</dbReference>
<dbReference type="RefSeq" id="WP_283174322.1">
    <property type="nucleotide sequence ID" value="NZ_JAPNOA010000039.1"/>
</dbReference>